<sequence>MEIHHQKPPITRRKHAMGTILQMTKRGNRFEGGFAAEEDDRLKEIIKGMKEGSDELLKTDKKIRKILDAEPEQGRRITARIMRWLPIPQVLHGLLPSPLLKLMAEDRDALEFMERELRKNVDRLEEALDQLSNISLQKEAELKDLLADIASAKEKNLNARELQEYMAESSGITISESIAKMLDDEFSVLTDEEKEMRKQSLLKNLEQNAEGYGALMRLLGSAVIAGLRNLHYGMTQYYAYVNYYKPFIVLRDSAGVMTDMSRANFTAKDALCLTAERSVQAIKVVLKGLELASEYAIASPDTRQFLDAKADEIMGQLEELRQIELEQFSVKEIGEQPPRALAEGAREELPEFVTTETKEKIAVAAAGQRKS</sequence>
<reference evidence="2 3" key="1">
    <citation type="journal article" date="2016" name="Nat. Commun.">
        <title>Thousands of microbial genomes shed light on interconnected biogeochemical processes in an aquifer system.</title>
        <authorList>
            <person name="Anantharaman K."/>
            <person name="Brown C.T."/>
            <person name="Hug L.A."/>
            <person name="Sharon I."/>
            <person name="Castelle C.J."/>
            <person name="Probst A.J."/>
            <person name="Thomas B.C."/>
            <person name="Singh A."/>
            <person name="Wilkins M.J."/>
            <person name="Karaoz U."/>
            <person name="Brodie E.L."/>
            <person name="Williams K.H."/>
            <person name="Hubbard S.S."/>
            <person name="Banfield J.F."/>
        </authorList>
    </citation>
    <scope>NUCLEOTIDE SEQUENCE [LARGE SCALE GENOMIC DNA]</scope>
</reference>
<evidence type="ECO:0000256" key="1">
    <source>
        <dbReference type="SAM" id="Coils"/>
    </source>
</evidence>
<accession>A0A1G2L418</accession>
<dbReference type="EMBL" id="MHQO01000050">
    <property type="protein sequence ID" value="OHA05511.1"/>
    <property type="molecule type" value="Genomic_DNA"/>
</dbReference>
<dbReference type="AlphaFoldDB" id="A0A1G2L418"/>
<organism evidence="2 3">
    <name type="scientific">Candidatus Sungbacteria bacterium RIFCSPLOWO2_01_FULL_47_10</name>
    <dbReference type="NCBI Taxonomy" id="1802276"/>
    <lineage>
        <taxon>Bacteria</taxon>
        <taxon>Candidatus Sungiibacteriota</taxon>
    </lineage>
</organism>
<comment type="caution">
    <text evidence="2">The sequence shown here is derived from an EMBL/GenBank/DDBJ whole genome shotgun (WGS) entry which is preliminary data.</text>
</comment>
<keyword evidence="1" id="KW-0175">Coiled coil</keyword>
<protein>
    <submittedName>
        <fullName evidence="2">Uncharacterized protein</fullName>
    </submittedName>
</protein>
<name>A0A1G2L418_9BACT</name>
<feature type="coiled-coil region" evidence="1">
    <location>
        <begin position="107"/>
        <end position="162"/>
    </location>
</feature>
<gene>
    <name evidence="2" type="ORF">A2934_05385</name>
</gene>
<evidence type="ECO:0000313" key="3">
    <source>
        <dbReference type="Proteomes" id="UP000177982"/>
    </source>
</evidence>
<evidence type="ECO:0000313" key="2">
    <source>
        <dbReference type="EMBL" id="OHA05511.1"/>
    </source>
</evidence>
<dbReference type="Proteomes" id="UP000177982">
    <property type="component" value="Unassembled WGS sequence"/>
</dbReference>
<proteinExistence type="predicted"/>